<evidence type="ECO:0000256" key="14">
    <source>
        <dbReference type="ARBA" id="ARBA00023310"/>
    </source>
</evidence>
<evidence type="ECO:0000256" key="9">
    <source>
        <dbReference type="ARBA" id="ARBA00022781"/>
    </source>
</evidence>
<dbReference type="InterPro" id="IPR002379">
    <property type="entry name" value="ATPase_proteolipid_c-like_dom"/>
</dbReference>
<proteinExistence type="inferred from homology"/>
<dbReference type="CDD" id="cd18185">
    <property type="entry name" value="ATP-synt_Fo_c_ATPE"/>
    <property type="match status" value="1"/>
</dbReference>
<name>A0A7R8ZWE1_9CRUS</name>
<dbReference type="PROSITE" id="PS00605">
    <property type="entry name" value="ATPASE_C"/>
    <property type="match status" value="1"/>
</dbReference>
<keyword evidence="10" id="KW-1133">Transmembrane helix</keyword>
<evidence type="ECO:0000256" key="17">
    <source>
        <dbReference type="ARBA" id="ARBA00032869"/>
    </source>
</evidence>
<dbReference type="GO" id="GO:0005886">
    <property type="term" value="C:plasma membrane"/>
    <property type="evidence" value="ECO:0007669"/>
    <property type="project" value="UniProtKB-SubCell"/>
</dbReference>
<dbReference type="EMBL" id="OB713292">
    <property type="protein sequence ID" value="CAD7238991.1"/>
    <property type="molecule type" value="Genomic_DNA"/>
</dbReference>
<evidence type="ECO:0000256" key="19">
    <source>
        <dbReference type="RuleBase" id="RU003848"/>
    </source>
</evidence>
<feature type="domain" description="V-ATPase proteolipid subunit C-like" evidence="20">
    <location>
        <begin position="16"/>
        <end position="77"/>
    </location>
</feature>
<dbReference type="HAMAP" id="MF_01396">
    <property type="entry name" value="ATP_synth_c_bact"/>
    <property type="match status" value="1"/>
</dbReference>
<organism evidence="21">
    <name type="scientific">Cyprideis torosa</name>
    <dbReference type="NCBI Taxonomy" id="163714"/>
    <lineage>
        <taxon>Eukaryota</taxon>
        <taxon>Metazoa</taxon>
        <taxon>Ecdysozoa</taxon>
        <taxon>Arthropoda</taxon>
        <taxon>Crustacea</taxon>
        <taxon>Oligostraca</taxon>
        <taxon>Ostracoda</taxon>
        <taxon>Podocopa</taxon>
        <taxon>Podocopida</taxon>
        <taxon>Cytherocopina</taxon>
        <taxon>Cytheroidea</taxon>
        <taxon>Cytherideidae</taxon>
        <taxon>Cyprideis</taxon>
    </lineage>
</organism>
<sequence>MNPSDIAMIYSNTAMVVGIILAAAAFGSALGWALICSKFMEGISRQPELRPQLTGQMLFTGGLMEAFPMIVLGISMWFIFANPFVGAAQAAIGATLIGQMLTFAVLIWFIKAVLWEPMLNMLEDRKTRIADGLAAAERGIHEQELAEQKAAAYLREAKEKASDIVAQAQRRASEIVEESKNAAREE</sequence>
<comment type="similarity">
    <text evidence="3 19">Belongs to the ATPase B chain family.</text>
</comment>
<dbReference type="PANTHER" id="PTHR33445:SF1">
    <property type="entry name" value="ATP SYNTHASE SUBUNIT B"/>
    <property type="match status" value="1"/>
</dbReference>
<dbReference type="GO" id="GO:0033177">
    <property type="term" value="C:proton-transporting two-sector ATPase complex, proton-transporting domain"/>
    <property type="evidence" value="ECO:0007669"/>
    <property type="project" value="InterPro"/>
</dbReference>
<comment type="subcellular location">
    <subcellularLocation>
        <location evidence="2">Cell membrane</location>
        <topology evidence="2">Multi-pass membrane protein</topology>
    </subcellularLocation>
    <subcellularLocation>
        <location evidence="1">Membrane</location>
        <topology evidence="1">Single-pass membrane protein</topology>
    </subcellularLocation>
</comment>
<dbReference type="Pfam" id="PF00137">
    <property type="entry name" value="ATP-synt_C"/>
    <property type="match status" value="1"/>
</dbReference>
<dbReference type="InterPro" id="IPR000454">
    <property type="entry name" value="ATP_synth_F0_csu"/>
</dbReference>
<evidence type="ECO:0000256" key="18">
    <source>
        <dbReference type="ARBA" id="ARBA00033111"/>
    </source>
</evidence>
<comment type="function">
    <text evidence="15">F(1)F(0) ATP synthase produces ATP from ADP in the presence of a proton or sodium gradient. F-type ATPases consist of two structural domains, F(1) containing the extramembraneous catalytic core and F(0) containing the membrane proton channel, linked together by a central stalk and a peripheral stalk. During catalysis, ATP synthesis in the catalytic domain of F(1) is coupled via a rotary mechanism of the central stalk subunits to proton translocation.</text>
</comment>
<evidence type="ECO:0000256" key="12">
    <source>
        <dbReference type="ARBA" id="ARBA00023121"/>
    </source>
</evidence>
<evidence type="ECO:0000256" key="6">
    <source>
        <dbReference type="ARBA" id="ARBA00022475"/>
    </source>
</evidence>
<dbReference type="NCBIfam" id="TIGR01260">
    <property type="entry name" value="ATP_synt_c"/>
    <property type="match status" value="1"/>
</dbReference>
<evidence type="ECO:0000256" key="8">
    <source>
        <dbReference type="ARBA" id="ARBA00022692"/>
    </source>
</evidence>
<keyword evidence="8 19" id="KW-0812">Transmembrane</keyword>
<dbReference type="GO" id="GO:0046961">
    <property type="term" value="F:proton-transporting ATPase activity, rotational mechanism"/>
    <property type="evidence" value="ECO:0007669"/>
    <property type="project" value="TreeGrafter"/>
</dbReference>
<evidence type="ECO:0000256" key="2">
    <source>
        <dbReference type="ARBA" id="ARBA00004651"/>
    </source>
</evidence>
<evidence type="ECO:0000259" key="20">
    <source>
        <dbReference type="Pfam" id="PF00137"/>
    </source>
</evidence>
<reference evidence="21" key="1">
    <citation type="submission" date="2020-11" db="EMBL/GenBank/DDBJ databases">
        <authorList>
            <person name="Tran Van P."/>
        </authorList>
    </citation>
    <scope>NUCLEOTIDE SEQUENCE</scope>
</reference>
<keyword evidence="9 19" id="KW-0375">Hydrogen ion transport</keyword>
<dbReference type="InterPro" id="IPR002146">
    <property type="entry name" value="ATP_synth_b/b'su_bac/chlpt"/>
</dbReference>
<gene>
    <name evidence="21" type="ORF">CTOB1V02_LOCUS16806</name>
</gene>
<evidence type="ECO:0000256" key="10">
    <source>
        <dbReference type="ARBA" id="ARBA00022989"/>
    </source>
</evidence>
<dbReference type="FunFam" id="1.20.20.10:FF:000002">
    <property type="entry name" value="ATP synthase subunit c"/>
    <property type="match status" value="1"/>
</dbReference>
<dbReference type="InterPro" id="IPR005953">
    <property type="entry name" value="ATP_synth_csu_bac/chlpt"/>
</dbReference>
<keyword evidence="14" id="KW-0066">ATP synthesis</keyword>
<evidence type="ECO:0000256" key="11">
    <source>
        <dbReference type="ARBA" id="ARBA00023065"/>
    </source>
</evidence>
<dbReference type="InterPro" id="IPR050059">
    <property type="entry name" value="ATP_synthase_B_chain"/>
</dbReference>
<dbReference type="GO" id="GO:0008289">
    <property type="term" value="F:lipid binding"/>
    <property type="evidence" value="ECO:0007669"/>
    <property type="project" value="UniProtKB-KW"/>
</dbReference>
<dbReference type="InterPro" id="IPR005864">
    <property type="entry name" value="ATP_synth_F0_bsu_bac"/>
</dbReference>
<evidence type="ECO:0000256" key="15">
    <source>
        <dbReference type="ARBA" id="ARBA00025198"/>
    </source>
</evidence>
<evidence type="ECO:0000313" key="21">
    <source>
        <dbReference type="EMBL" id="CAD7238991.1"/>
    </source>
</evidence>
<dbReference type="InterPro" id="IPR038662">
    <property type="entry name" value="ATP_synth_F0_csu_sf"/>
</dbReference>
<dbReference type="NCBIfam" id="TIGR01144">
    <property type="entry name" value="ATP_synt_b"/>
    <property type="match status" value="1"/>
</dbReference>
<dbReference type="AlphaFoldDB" id="A0A7R8ZWE1"/>
<dbReference type="OrthoDB" id="10056251at2759"/>
<evidence type="ECO:0000256" key="7">
    <source>
        <dbReference type="ARBA" id="ARBA00022547"/>
    </source>
</evidence>
<accession>A0A7R8ZWE1</accession>
<keyword evidence="5 19" id="KW-0813">Transport</keyword>
<dbReference type="SUPFAM" id="SSF81333">
    <property type="entry name" value="F1F0 ATP synthase subunit C"/>
    <property type="match status" value="1"/>
</dbReference>
<dbReference type="Pfam" id="PF00430">
    <property type="entry name" value="ATP-synt_B"/>
    <property type="match status" value="1"/>
</dbReference>
<evidence type="ECO:0000256" key="3">
    <source>
        <dbReference type="ARBA" id="ARBA00005513"/>
    </source>
</evidence>
<dbReference type="NCBIfam" id="NF005363">
    <property type="entry name" value="PRK06876.1"/>
    <property type="match status" value="1"/>
</dbReference>
<dbReference type="GO" id="GO:0015986">
    <property type="term" value="P:proton motive force-driven ATP synthesis"/>
    <property type="evidence" value="ECO:0007669"/>
    <property type="project" value="InterPro"/>
</dbReference>
<evidence type="ECO:0000256" key="1">
    <source>
        <dbReference type="ARBA" id="ARBA00004167"/>
    </source>
</evidence>
<comment type="similarity">
    <text evidence="4">Belongs to the ATPase C chain family.</text>
</comment>
<keyword evidence="11 19" id="KW-0406">Ion transport</keyword>
<dbReference type="Gene3D" id="6.10.250.1580">
    <property type="match status" value="1"/>
</dbReference>
<evidence type="ECO:0000256" key="5">
    <source>
        <dbReference type="ARBA" id="ARBA00022448"/>
    </source>
</evidence>
<keyword evidence="6" id="KW-1003">Cell membrane</keyword>
<keyword evidence="7 19" id="KW-0138">CF(0)</keyword>
<keyword evidence="13" id="KW-0472">Membrane</keyword>
<feature type="non-terminal residue" evidence="21">
    <location>
        <position position="1"/>
    </location>
</feature>
<dbReference type="CDD" id="cd06503">
    <property type="entry name" value="ATP-synt_Fo_b"/>
    <property type="match status" value="1"/>
</dbReference>
<evidence type="ECO:0000256" key="16">
    <source>
        <dbReference type="ARBA" id="ARBA00029852"/>
    </source>
</evidence>
<dbReference type="InterPro" id="IPR020537">
    <property type="entry name" value="ATP_synth_F0_csu_DDCD_BS"/>
</dbReference>
<evidence type="ECO:0000256" key="4">
    <source>
        <dbReference type="ARBA" id="ARBA00006704"/>
    </source>
</evidence>
<dbReference type="GO" id="GO:0045259">
    <property type="term" value="C:proton-transporting ATP synthase complex"/>
    <property type="evidence" value="ECO:0007669"/>
    <property type="project" value="UniProtKB-KW"/>
</dbReference>
<protein>
    <recommendedName>
        <fullName evidence="17">ATP synthase F0 sector subunit C</fullName>
    </recommendedName>
    <alternativeName>
        <fullName evidence="18">ATPase protein 9</fullName>
    </alternativeName>
    <alternativeName>
        <fullName evidence="16">ATPase subunit c</fullName>
    </alternativeName>
</protein>
<keyword evidence="12" id="KW-0446">Lipid-binding</keyword>
<dbReference type="PANTHER" id="PTHR33445">
    <property type="entry name" value="ATP SYNTHASE SUBUNIT B', CHLOROPLASTIC"/>
    <property type="match status" value="1"/>
</dbReference>
<evidence type="ECO:0000256" key="13">
    <source>
        <dbReference type="ARBA" id="ARBA00023136"/>
    </source>
</evidence>
<dbReference type="InterPro" id="IPR035921">
    <property type="entry name" value="F/V-ATP_Csub_sf"/>
</dbReference>
<dbReference type="Gene3D" id="1.20.20.10">
    <property type="entry name" value="F1F0 ATP synthase subunit C"/>
    <property type="match status" value="1"/>
</dbReference>